<comment type="caution">
    <text evidence="2">The sequence shown here is derived from an EMBL/GenBank/DDBJ whole genome shotgun (WGS) entry which is preliminary data.</text>
</comment>
<evidence type="ECO:0000256" key="1">
    <source>
        <dbReference type="SAM" id="Phobius"/>
    </source>
</evidence>
<feature type="transmembrane region" description="Helical" evidence="1">
    <location>
        <begin position="38"/>
        <end position="58"/>
    </location>
</feature>
<dbReference type="Proteomes" id="UP000220841">
    <property type="component" value="Unassembled WGS sequence"/>
</dbReference>
<keyword evidence="1" id="KW-1133">Transmembrane helix</keyword>
<proteinExistence type="predicted"/>
<organism evidence="2 3">
    <name type="scientific">Bacillus toyonensis</name>
    <dbReference type="NCBI Taxonomy" id="155322"/>
    <lineage>
        <taxon>Bacteria</taxon>
        <taxon>Bacillati</taxon>
        <taxon>Bacillota</taxon>
        <taxon>Bacilli</taxon>
        <taxon>Bacillales</taxon>
        <taxon>Bacillaceae</taxon>
        <taxon>Bacillus</taxon>
        <taxon>Bacillus cereus group</taxon>
    </lineage>
</organism>
<reference evidence="2 3" key="1">
    <citation type="submission" date="2017-09" db="EMBL/GenBank/DDBJ databases">
        <title>Large-scale bioinformatics analysis of Bacillus genomes uncovers conserved roles of natural products in bacterial physiology.</title>
        <authorList>
            <consortium name="Agbiome Team Llc"/>
            <person name="Bleich R.M."/>
            <person name="Grubbs K.J."/>
            <person name="Santa Maria K.C."/>
            <person name="Allen S.E."/>
            <person name="Farag S."/>
            <person name="Shank E.A."/>
            <person name="Bowers A."/>
        </authorList>
    </citation>
    <scope>NUCLEOTIDE SEQUENCE [LARGE SCALE GENOMIC DNA]</scope>
    <source>
        <strain evidence="2 3">AFS021349</strain>
    </source>
</reference>
<dbReference type="AlphaFoldDB" id="A0A2A8HCN7"/>
<dbReference type="EMBL" id="NUBY01000097">
    <property type="protein sequence ID" value="PEQ03363.1"/>
    <property type="molecule type" value="Genomic_DNA"/>
</dbReference>
<name>A0A2A8HCN7_9BACI</name>
<evidence type="ECO:0008006" key="4">
    <source>
        <dbReference type="Google" id="ProtNLM"/>
    </source>
</evidence>
<protein>
    <recommendedName>
        <fullName evidence="4">DUF3923 domain-containing protein</fullName>
    </recommendedName>
</protein>
<keyword evidence="1" id="KW-0812">Transmembrane</keyword>
<gene>
    <name evidence="2" type="ORF">CN585_18365</name>
</gene>
<evidence type="ECO:0000313" key="2">
    <source>
        <dbReference type="EMBL" id="PEQ03363.1"/>
    </source>
</evidence>
<accession>A0A2A8HCN7</accession>
<evidence type="ECO:0000313" key="3">
    <source>
        <dbReference type="Proteomes" id="UP000220841"/>
    </source>
</evidence>
<keyword evidence="1" id="KW-0472">Membrane</keyword>
<sequence length="60" mass="6986">MRSKVNLWLLVISIFLILTSNSDAFLNWQSTSLFKKSVLIFLIIEFLILIVLAVRSFLKK</sequence>